<evidence type="ECO:0000313" key="1">
    <source>
        <dbReference type="EMBL" id="GJQ12570.1"/>
    </source>
</evidence>
<evidence type="ECO:0000313" key="2">
    <source>
        <dbReference type="Proteomes" id="UP001061958"/>
    </source>
</evidence>
<keyword evidence="2" id="KW-1185">Reference proteome</keyword>
<name>A0A9C7PY31_9RHOD</name>
<dbReference type="AlphaFoldDB" id="A0A9C7PY31"/>
<gene>
    <name evidence="1" type="ORF">GpartN1_g4361.t1</name>
</gene>
<protein>
    <submittedName>
        <fullName evidence="1">Uncharacterized protein</fullName>
    </submittedName>
</protein>
<comment type="caution">
    <text evidence="1">The sequence shown here is derived from an EMBL/GenBank/DDBJ whole genome shotgun (WGS) entry which is preliminary data.</text>
</comment>
<accession>A0A9C7PY31</accession>
<sequence>MQSNANQWFVLYTGQKNSYPSLNQKSCSLFIPSCGVRLSSRGHLLCFFNTCLVSHNSPLETGDLKVGFRSSSSVVYISYNHETDWTKVCNCLYRWSRCWDGLQVTEYLDQVAKLCEEEGREDLQLLWRIARRGWKVRNSAVWELLQEAILLPET</sequence>
<proteinExistence type="predicted"/>
<organism evidence="1 2">
    <name type="scientific">Galdieria partita</name>
    <dbReference type="NCBI Taxonomy" id="83374"/>
    <lineage>
        <taxon>Eukaryota</taxon>
        <taxon>Rhodophyta</taxon>
        <taxon>Bangiophyceae</taxon>
        <taxon>Galdieriales</taxon>
        <taxon>Galdieriaceae</taxon>
        <taxon>Galdieria</taxon>
    </lineage>
</organism>
<dbReference type="Proteomes" id="UP001061958">
    <property type="component" value="Unassembled WGS sequence"/>
</dbReference>
<reference evidence="1" key="2">
    <citation type="submission" date="2022-01" db="EMBL/GenBank/DDBJ databases">
        <authorList>
            <person name="Hirooka S."/>
            <person name="Miyagishima S.Y."/>
        </authorList>
    </citation>
    <scope>NUCLEOTIDE SEQUENCE</scope>
    <source>
        <strain evidence="1">NBRC 102759</strain>
    </source>
</reference>
<reference evidence="1" key="1">
    <citation type="journal article" date="2022" name="Proc. Natl. Acad. Sci. U.S.A.">
        <title>Life cycle and functional genomics of the unicellular red alga Galdieria for elucidating algal and plant evolution and industrial use.</title>
        <authorList>
            <person name="Hirooka S."/>
            <person name="Itabashi T."/>
            <person name="Ichinose T.M."/>
            <person name="Onuma R."/>
            <person name="Fujiwara T."/>
            <person name="Yamashita S."/>
            <person name="Jong L.W."/>
            <person name="Tomita R."/>
            <person name="Iwane A.H."/>
            <person name="Miyagishima S.Y."/>
        </authorList>
    </citation>
    <scope>NUCLEOTIDE SEQUENCE</scope>
    <source>
        <strain evidence="1">NBRC 102759</strain>
    </source>
</reference>
<dbReference type="EMBL" id="BQMJ01000034">
    <property type="protein sequence ID" value="GJQ12570.1"/>
    <property type="molecule type" value="Genomic_DNA"/>
</dbReference>